<protein>
    <submittedName>
        <fullName evidence="1">Uncharacterized protein</fullName>
    </submittedName>
</protein>
<sequence length="42" mass="4366">MWQALGHPIVQLAAAALLQAAAAHLNKAAEAGPSRTCVCRVR</sequence>
<reference evidence="1 2" key="1">
    <citation type="journal article" date="2019" name="Int. J. Syst. Evol. Microbiol.">
        <title>The Global Catalogue of Microorganisms (GCM) 10K type strain sequencing project: providing services to taxonomists for standard genome sequencing and annotation.</title>
        <authorList>
            <consortium name="The Broad Institute Genomics Platform"/>
            <consortium name="The Broad Institute Genome Sequencing Center for Infectious Disease"/>
            <person name="Wu L."/>
            <person name="Ma J."/>
        </authorList>
    </citation>
    <scope>NUCLEOTIDE SEQUENCE [LARGE SCALE GENOMIC DNA]</scope>
    <source>
        <strain evidence="1 2">JCM 4805</strain>
    </source>
</reference>
<evidence type="ECO:0000313" key="2">
    <source>
        <dbReference type="Proteomes" id="UP001500909"/>
    </source>
</evidence>
<dbReference type="EMBL" id="BAAABY010000033">
    <property type="protein sequence ID" value="GAA0476913.1"/>
    <property type="molecule type" value="Genomic_DNA"/>
</dbReference>
<comment type="caution">
    <text evidence="1">The sequence shown here is derived from an EMBL/GenBank/DDBJ whole genome shotgun (WGS) entry which is preliminary data.</text>
</comment>
<gene>
    <name evidence="1" type="ORF">GCM10010361_46760</name>
</gene>
<name>A0ABN1AHX7_9ACTN</name>
<proteinExistence type="predicted"/>
<keyword evidence="2" id="KW-1185">Reference proteome</keyword>
<dbReference type="Proteomes" id="UP001500909">
    <property type="component" value="Unassembled WGS sequence"/>
</dbReference>
<organism evidence="1 2">
    <name type="scientific">Streptomyces olivaceiscleroticus</name>
    <dbReference type="NCBI Taxonomy" id="68245"/>
    <lineage>
        <taxon>Bacteria</taxon>
        <taxon>Bacillati</taxon>
        <taxon>Actinomycetota</taxon>
        <taxon>Actinomycetes</taxon>
        <taxon>Kitasatosporales</taxon>
        <taxon>Streptomycetaceae</taxon>
        <taxon>Streptomyces</taxon>
    </lineage>
</organism>
<accession>A0ABN1AHX7</accession>
<evidence type="ECO:0000313" key="1">
    <source>
        <dbReference type="EMBL" id="GAA0476913.1"/>
    </source>
</evidence>